<evidence type="ECO:0000256" key="3">
    <source>
        <dbReference type="ARBA" id="ARBA00023163"/>
    </source>
</evidence>
<feature type="domain" description="HTH marR-type" evidence="4">
    <location>
        <begin position="1"/>
        <end position="133"/>
    </location>
</feature>
<dbReference type="GO" id="GO:0003677">
    <property type="term" value="F:DNA binding"/>
    <property type="evidence" value="ECO:0007669"/>
    <property type="project" value="UniProtKB-KW"/>
</dbReference>
<dbReference type="InterPro" id="IPR000835">
    <property type="entry name" value="HTH_MarR-typ"/>
</dbReference>
<gene>
    <name evidence="5" type="ORF">GM612_10740</name>
</gene>
<evidence type="ECO:0000259" key="4">
    <source>
        <dbReference type="PROSITE" id="PS50995"/>
    </source>
</evidence>
<dbReference type="EMBL" id="WNJO01000016">
    <property type="protein sequence ID" value="MTV83092.1"/>
    <property type="molecule type" value="Genomic_DNA"/>
</dbReference>
<comment type="caution">
    <text evidence="5">The sequence shown here is derived from an EMBL/GenBank/DDBJ whole genome shotgun (WGS) entry which is preliminary data.</text>
</comment>
<dbReference type="Proteomes" id="UP000466388">
    <property type="component" value="Unassembled WGS sequence"/>
</dbReference>
<evidence type="ECO:0000313" key="6">
    <source>
        <dbReference type="Proteomes" id="UP000466388"/>
    </source>
</evidence>
<dbReference type="SUPFAM" id="SSF46785">
    <property type="entry name" value="Winged helix' DNA-binding domain"/>
    <property type="match status" value="1"/>
</dbReference>
<sequence>MTDYGKMLKHATNQMNRAMDQYARQFGVTGVQMSILDYLGSHGNVLQHDIEVEFAIQRSTMTVTLQRMEKAGLIYRTESAKDARQKTVNMSAKAQPIQNRASAYIQGQQQAMQQKFSSAELRQFEQVLEYFIKLNGSEN</sequence>
<dbReference type="PANTHER" id="PTHR42756:SF1">
    <property type="entry name" value="TRANSCRIPTIONAL REPRESSOR OF EMRAB OPERON"/>
    <property type="match status" value="1"/>
</dbReference>
<dbReference type="PANTHER" id="PTHR42756">
    <property type="entry name" value="TRANSCRIPTIONAL REGULATOR, MARR"/>
    <property type="match status" value="1"/>
</dbReference>
<proteinExistence type="predicted"/>
<evidence type="ECO:0000256" key="2">
    <source>
        <dbReference type="ARBA" id="ARBA00023125"/>
    </source>
</evidence>
<dbReference type="PROSITE" id="PS50995">
    <property type="entry name" value="HTH_MARR_2"/>
    <property type="match status" value="1"/>
</dbReference>
<reference evidence="5 6" key="1">
    <citation type="submission" date="2019-11" db="EMBL/GenBank/DDBJ databases">
        <title>Lactobacillus sp. nov. CRM56-3, isolated from fermented tea leaves.</title>
        <authorList>
            <person name="Phuengjayaem S."/>
            <person name="Tanasupawat S."/>
        </authorList>
    </citation>
    <scope>NUCLEOTIDE SEQUENCE [LARGE SCALE GENOMIC DNA]</scope>
    <source>
        <strain evidence="5 6">CRM56-3</strain>
    </source>
</reference>
<dbReference type="InterPro" id="IPR036388">
    <property type="entry name" value="WH-like_DNA-bd_sf"/>
</dbReference>
<name>A0A7X2XWS4_9LACO</name>
<dbReference type="SMART" id="SM00347">
    <property type="entry name" value="HTH_MARR"/>
    <property type="match status" value="1"/>
</dbReference>
<evidence type="ECO:0000256" key="1">
    <source>
        <dbReference type="ARBA" id="ARBA00023015"/>
    </source>
</evidence>
<keyword evidence="2" id="KW-0238">DNA-binding</keyword>
<dbReference type="GO" id="GO:0003700">
    <property type="term" value="F:DNA-binding transcription factor activity"/>
    <property type="evidence" value="ECO:0007669"/>
    <property type="project" value="InterPro"/>
</dbReference>
<keyword evidence="6" id="KW-1185">Reference proteome</keyword>
<dbReference type="InterPro" id="IPR036390">
    <property type="entry name" value="WH_DNA-bd_sf"/>
</dbReference>
<dbReference type="Gene3D" id="1.10.10.10">
    <property type="entry name" value="Winged helix-like DNA-binding domain superfamily/Winged helix DNA-binding domain"/>
    <property type="match status" value="1"/>
</dbReference>
<dbReference type="AlphaFoldDB" id="A0A7X2XWS4"/>
<accession>A0A7X2XWS4</accession>
<dbReference type="Pfam" id="PF12802">
    <property type="entry name" value="MarR_2"/>
    <property type="match status" value="1"/>
</dbReference>
<dbReference type="RefSeq" id="WP_155432352.1">
    <property type="nucleotide sequence ID" value="NZ_WNJO01000016.1"/>
</dbReference>
<keyword evidence="1" id="KW-0805">Transcription regulation</keyword>
<evidence type="ECO:0000313" key="5">
    <source>
        <dbReference type="EMBL" id="MTV83092.1"/>
    </source>
</evidence>
<keyword evidence="3" id="KW-0804">Transcription</keyword>
<protein>
    <submittedName>
        <fullName evidence="5">MarR family transcriptional regulator</fullName>
    </submittedName>
</protein>
<organism evidence="5 6">
    <name type="scientific">Secundilactobacillus folii</name>
    <dbReference type="NCBI Taxonomy" id="2678357"/>
    <lineage>
        <taxon>Bacteria</taxon>
        <taxon>Bacillati</taxon>
        <taxon>Bacillota</taxon>
        <taxon>Bacilli</taxon>
        <taxon>Lactobacillales</taxon>
        <taxon>Lactobacillaceae</taxon>
        <taxon>Secundilactobacillus</taxon>
    </lineage>
</organism>